<accession>A0ABV8LM41</accession>
<gene>
    <name evidence="2" type="ORF">ACFOZ4_15635</name>
</gene>
<keyword evidence="1" id="KW-1133">Transmembrane helix</keyword>
<dbReference type="RefSeq" id="WP_253749904.1">
    <property type="nucleotide sequence ID" value="NZ_JAMZDZ010000001.1"/>
</dbReference>
<name>A0ABV8LM41_9ACTN</name>
<evidence type="ECO:0000256" key="1">
    <source>
        <dbReference type="SAM" id="Phobius"/>
    </source>
</evidence>
<keyword evidence="1" id="KW-0812">Transmembrane</keyword>
<comment type="caution">
    <text evidence="2">The sequence shown here is derived from an EMBL/GenBank/DDBJ whole genome shotgun (WGS) entry which is preliminary data.</text>
</comment>
<feature type="transmembrane region" description="Helical" evidence="1">
    <location>
        <begin position="12"/>
        <end position="31"/>
    </location>
</feature>
<sequence>MRAAPRSITRLAVLLPSAGVIGAVEVAYGLLQVFRLNANEAAAYAAAPAAAEAVARAVSNLEASAQFCLWTGLAATLLLAGGLLVRKAVPYTRVILWLLWGEALLGNLLLFGDTSVGLKAFVDPDPATEALVNQLLLAPGRSLVLYTAEVMMIGLLGWIAMLLRNEETVEFLKIRTESVTDPAWEALMAARRNRENVG</sequence>
<feature type="transmembrane region" description="Helical" evidence="1">
    <location>
        <begin position="94"/>
        <end position="112"/>
    </location>
</feature>
<feature type="transmembrane region" description="Helical" evidence="1">
    <location>
        <begin position="143"/>
        <end position="163"/>
    </location>
</feature>
<proteinExistence type="predicted"/>
<reference evidence="3" key="1">
    <citation type="journal article" date="2019" name="Int. J. Syst. Evol. Microbiol.">
        <title>The Global Catalogue of Microorganisms (GCM) 10K type strain sequencing project: providing services to taxonomists for standard genome sequencing and annotation.</title>
        <authorList>
            <consortium name="The Broad Institute Genomics Platform"/>
            <consortium name="The Broad Institute Genome Sequencing Center for Infectious Disease"/>
            <person name="Wu L."/>
            <person name="Ma J."/>
        </authorList>
    </citation>
    <scope>NUCLEOTIDE SEQUENCE [LARGE SCALE GENOMIC DNA]</scope>
    <source>
        <strain evidence="3">CGMCC 4.7289</strain>
    </source>
</reference>
<feature type="transmembrane region" description="Helical" evidence="1">
    <location>
        <begin position="63"/>
        <end position="85"/>
    </location>
</feature>
<dbReference type="Proteomes" id="UP001595816">
    <property type="component" value="Unassembled WGS sequence"/>
</dbReference>
<dbReference type="EMBL" id="JBHSAY010000008">
    <property type="protein sequence ID" value="MFC4132041.1"/>
    <property type="molecule type" value="Genomic_DNA"/>
</dbReference>
<keyword evidence="3" id="KW-1185">Reference proteome</keyword>
<evidence type="ECO:0000313" key="2">
    <source>
        <dbReference type="EMBL" id="MFC4132041.1"/>
    </source>
</evidence>
<protein>
    <submittedName>
        <fullName evidence="2">Uncharacterized protein</fullName>
    </submittedName>
</protein>
<evidence type="ECO:0000313" key="3">
    <source>
        <dbReference type="Proteomes" id="UP001595816"/>
    </source>
</evidence>
<organism evidence="2 3">
    <name type="scientific">Hamadaea flava</name>
    <dbReference type="NCBI Taxonomy" id="1742688"/>
    <lineage>
        <taxon>Bacteria</taxon>
        <taxon>Bacillati</taxon>
        <taxon>Actinomycetota</taxon>
        <taxon>Actinomycetes</taxon>
        <taxon>Micromonosporales</taxon>
        <taxon>Micromonosporaceae</taxon>
        <taxon>Hamadaea</taxon>
    </lineage>
</organism>
<keyword evidence="1" id="KW-0472">Membrane</keyword>